<dbReference type="EMBL" id="LMTR01000043">
    <property type="protein sequence ID" value="KWT69830.1"/>
    <property type="molecule type" value="Genomic_DNA"/>
</dbReference>
<protein>
    <submittedName>
        <fullName evidence="1">Uncharacterized protein</fullName>
    </submittedName>
</protein>
<dbReference type="Proteomes" id="UP000059074">
    <property type="component" value="Unassembled WGS sequence"/>
</dbReference>
<dbReference type="PATRIC" id="fig|121290.4.peg.2211"/>
<proteinExistence type="predicted"/>
<name>A0A109BJW7_HYPSL</name>
<accession>A0A109BJW7</accession>
<evidence type="ECO:0000313" key="2">
    <source>
        <dbReference type="Proteomes" id="UP000059074"/>
    </source>
</evidence>
<gene>
    <name evidence="1" type="ORF">APY04_1330</name>
</gene>
<reference evidence="1 2" key="1">
    <citation type="submission" date="2015-10" db="EMBL/GenBank/DDBJ databases">
        <title>Transcriptomic analysis of a linuron degrading triple-species bacterial consortium.</title>
        <authorList>
            <person name="Albers P."/>
        </authorList>
    </citation>
    <scope>NUCLEOTIDE SEQUENCE [LARGE SCALE GENOMIC DNA]</scope>
    <source>
        <strain evidence="1 2">WDL6</strain>
    </source>
</reference>
<keyword evidence="2" id="KW-1185">Reference proteome</keyword>
<evidence type="ECO:0000313" key="1">
    <source>
        <dbReference type="EMBL" id="KWT69830.1"/>
    </source>
</evidence>
<dbReference type="AlphaFoldDB" id="A0A109BJW7"/>
<comment type="caution">
    <text evidence="1">The sequence shown here is derived from an EMBL/GenBank/DDBJ whole genome shotgun (WGS) entry which is preliminary data.</text>
</comment>
<organism evidence="1 2">
    <name type="scientific">Hyphomicrobium sulfonivorans</name>
    <dbReference type="NCBI Taxonomy" id="121290"/>
    <lineage>
        <taxon>Bacteria</taxon>
        <taxon>Pseudomonadati</taxon>
        <taxon>Pseudomonadota</taxon>
        <taxon>Alphaproteobacteria</taxon>
        <taxon>Hyphomicrobiales</taxon>
        <taxon>Hyphomicrobiaceae</taxon>
        <taxon>Hyphomicrobium</taxon>
    </lineage>
</organism>
<sequence>MSSLQHHVARMLKPGGWLLALICFAVLGAAAAKAVSSPGTLLAPRQIASAQTPLFTLAKLGIGDMSSKEQANLWKLVDEYATVDALQEFCGIKLNLQRRALNAVGSCVEAASLKKVFSTFRSKKGEYLKQWQTLHGEEEAKKTICDRFKTKLTEYSKIMSGQINEAATACRNCFFC</sequence>